<dbReference type="InterPro" id="IPR036237">
    <property type="entry name" value="Xyl_isomerase-like_sf"/>
</dbReference>
<protein>
    <submittedName>
        <fullName evidence="2">Sugar phosphate isomerase/epimerase</fullName>
    </submittedName>
</protein>
<dbReference type="EMBL" id="SHNP01000001">
    <property type="protein sequence ID" value="MCX2971990.1"/>
    <property type="molecule type" value="Genomic_DNA"/>
</dbReference>
<dbReference type="PANTHER" id="PTHR12110">
    <property type="entry name" value="HYDROXYPYRUVATE ISOMERASE"/>
    <property type="match status" value="1"/>
</dbReference>
<keyword evidence="3" id="KW-1185">Reference proteome</keyword>
<dbReference type="Pfam" id="PF01261">
    <property type="entry name" value="AP_endonuc_2"/>
    <property type="match status" value="1"/>
</dbReference>
<keyword evidence="2" id="KW-0413">Isomerase</keyword>
<evidence type="ECO:0000259" key="1">
    <source>
        <dbReference type="Pfam" id="PF01261"/>
    </source>
</evidence>
<sequence length="252" mass="28011">MTLSQLSPAIGLQLYTLRELMQQDLPGTLAAVAAMGYKNVEFAGYFKHPPAHISKLLDQQGLSAPSAHVAPHRLLHRPELALDEAAEAGHKYLVLAWWEETLRTENGYYQLADLLNDVGQLAQTRGLKLAYHNHDFEFSALSNFTPYDFLLAQTNPDYVCYELDLYWAVHAGRNPMDLFVEHPGRFALLHAKDMDSSGGETDIGNGQIDFAKLLGHLPLDAVQYLFVERDEPEAALASAALGLSRLNEILNP</sequence>
<evidence type="ECO:0000313" key="3">
    <source>
        <dbReference type="Proteomes" id="UP001143307"/>
    </source>
</evidence>
<proteinExistence type="predicted"/>
<organism evidence="2 3">
    <name type="scientific">Candidatus Seongchinamella marina</name>
    <dbReference type="NCBI Taxonomy" id="2518990"/>
    <lineage>
        <taxon>Bacteria</taxon>
        <taxon>Pseudomonadati</taxon>
        <taxon>Pseudomonadota</taxon>
        <taxon>Gammaproteobacteria</taxon>
        <taxon>Cellvibrionales</taxon>
        <taxon>Halieaceae</taxon>
        <taxon>Seongchinamella</taxon>
    </lineage>
</organism>
<dbReference type="SUPFAM" id="SSF51658">
    <property type="entry name" value="Xylose isomerase-like"/>
    <property type="match status" value="1"/>
</dbReference>
<evidence type="ECO:0000313" key="2">
    <source>
        <dbReference type="EMBL" id="MCX2971990.1"/>
    </source>
</evidence>
<accession>A0ABT3SQP1</accession>
<feature type="domain" description="Xylose isomerase-like TIM barrel" evidence="1">
    <location>
        <begin position="29"/>
        <end position="217"/>
    </location>
</feature>
<comment type="caution">
    <text evidence="2">The sequence shown here is derived from an EMBL/GenBank/DDBJ whole genome shotgun (WGS) entry which is preliminary data.</text>
</comment>
<dbReference type="InterPro" id="IPR013022">
    <property type="entry name" value="Xyl_isomerase-like_TIM-brl"/>
</dbReference>
<dbReference type="Proteomes" id="UP001143307">
    <property type="component" value="Unassembled WGS sequence"/>
</dbReference>
<dbReference type="RefSeq" id="WP_279251059.1">
    <property type="nucleotide sequence ID" value="NZ_SHNP01000001.1"/>
</dbReference>
<reference evidence="2" key="1">
    <citation type="submission" date="2019-02" db="EMBL/GenBank/DDBJ databases">
        <authorList>
            <person name="Li S.-H."/>
        </authorList>
    </citation>
    <scope>NUCLEOTIDE SEQUENCE</scope>
    <source>
        <strain evidence="2">IMCC8485</strain>
    </source>
</reference>
<gene>
    <name evidence="2" type="ORF">EYC87_00135</name>
</gene>
<dbReference type="InterPro" id="IPR050312">
    <property type="entry name" value="IolE/XylAMocC-like"/>
</dbReference>
<dbReference type="PANTHER" id="PTHR12110:SF41">
    <property type="entry name" value="INOSOSE DEHYDRATASE"/>
    <property type="match status" value="1"/>
</dbReference>
<name>A0ABT3SQP1_9GAMM</name>
<dbReference type="Gene3D" id="3.20.20.150">
    <property type="entry name" value="Divalent-metal-dependent TIM barrel enzymes"/>
    <property type="match status" value="1"/>
</dbReference>
<dbReference type="GO" id="GO:0016853">
    <property type="term" value="F:isomerase activity"/>
    <property type="evidence" value="ECO:0007669"/>
    <property type="project" value="UniProtKB-KW"/>
</dbReference>